<evidence type="ECO:0000313" key="12">
    <source>
        <dbReference type="Proteomes" id="UP000604046"/>
    </source>
</evidence>
<reference evidence="11" key="1">
    <citation type="submission" date="2021-02" db="EMBL/GenBank/DDBJ databases">
        <authorList>
            <person name="Dougan E. K."/>
            <person name="Rhodes N."/>
            <person name="Thang M."/>
            <person name="Chan C."/>
        </authorList>
    </citation>
    <scope>NUCLEOTIDE SEQUENCE</scope>
</reference>
<dbReference type="PANTHER" id="PTHR43528">
    <property type="entry name" value="ALPHA-KETOGLUTARATE PERMEASE"/>
    <property type="match status" value="1"/>
</dbReference>
<comment type="caution">
    <text evidence="11">The sequence shown here is derived from an EMBL/GenBank/DDBJ whole genome shotgun (WGS) entry which is preliminary data.</text>
</comment>
<accession>A0A812HYT9</accession>
<dbReference type="AlphaFoldDB" id="A0A812HYT9"/>
<evidence type="ECO:0000256" key="6">
    <source>
        <dbReference type="ARBA" id="ARBA00022989"/>
    </source>
</evidence>
<feature type="compositionally biased region" description="Polar residues" evidence="8">
    <location>
        <begin position="225"/>
        <end position="235"/>
    </location>
</feature>
<feature type="transmembrane region" description="Helical" evidence="9">
    <location>
        <begin position="186"/>
        <end position="205"/>
    </location>
</feature>
<dbReference type="Pfam" id="PF00083">
    <property type="entry name" value="Sugar_tr"/>
    <property type="match status" value="1"/>
</dbReference>
<keyword evidence="3" id="KW-1003">Cell membrane</keyword>
<protein>
    <submittedName>
        <fullName evidence="11">ProP protein</fullName>
    </submittedName>
</protein>
<feature type="transmembrane region" description="Helical" evidence="9">
    <location>
        <begin position="416"/>
        <end position="440"/>
    </location>
</feature>
<evidence type="ECO:0000256" key="4">
    <source>
        <dbReference type="ARBA" id="ARBA00022692"/>
    </source>
</evidence>
<dbReference type="GO" id="GO:0015293">
    <property type="term" value="F:symporter activity"/>
    <property type="evidence" value="ECO:0007669"/>
    <property type="project" value="UniProtKB-KW"/>
</dbReference>
<feature type="transmembrane region" description="Helical" evidence="9">
    <location>
        <begin position="48"/>
        <end position="72"/>
    </location>
</feature>
<feature type="transmembrane region" description="Helical" evidence="9">
    <location>
        <begin position="118"/>
        <end position="140"/>
    </location>
</feature>
<gene>
    <name evidence="11" type="primary">proP</name>
    <name evidence="11" type="ORF">SNAT2548_LOCUS2113</name>
</gene>
<feature type="transmembrane region" description="Helical" evidence="9">
    <location>
        <begin position="297"/>
        <end position="319"/>
    </location>
</feature>
<feature type="transmembrane region" description="Helical" evidence="9">
    <location>
        <begin position="251"/>
        <end position="277"/>
    </location>
</feature>
<proteinExistence type="predicted"/>
<evidence type="ECO:0000256" key="8">
    <source>
        <dbReference type="SAM" id="MobiDB-lite"/>
    </source>
</evidence>
<evidence type="ECO:0000256" key="1">
    <source>
        <dbReference type="ARBA" id="ARBA00004651"/>
    </source>
</evidence>
<dbReference type="InterPro" id="IPR020846">
    <property type="entry name" value="MFS_dom"/>
</dbReference>
<dbReference type="GO" id="GO:0005886">
    <property type="term" value="C:plasma membrane"/>
    <property type="evidence" value="ECO:0007669"/>
    <property type="project" value="UniProtKB-SubCell"/>
</dbReference>
<keyword evidence="2" id="KW-0813">Transport</keyword>
<name>A0A812HYT9_9DINO</name>
<dbReference type="PANTHER" id="PTHR43528:SF1">
    <property type="entry name" value="ALPHA-KETOGLUTARATE PERMEASE"/>
    <property type="match status" value="1"/>
</dbReference>
<feature type="region of interest" description="Disordered" evidence="8">
    <location>
        <begin position="222"/>
        <end position="244"/>
    </location>
</feature>
<evidence type="ECO:0000256" key="9">
    <source>
        <dbReference type="SAM" id="Phobius"/>
    </source>
</evidence>
<keyword evidence="12" id="KW-1185">Reference proteome</keyword>
<feature type="transmembrane region" description="Helical" evidence="9">
    <location>
        <begin position="79"/>
        <end position="98"/>
    </location>
</feature>
<evidence type="ECO:0000256" key="7">
    <source>
        <dbReference type="ARBA" id="ARBA00023136"/>
    </source>
</evidence>
<evidence type="ECO:0000259" key="10">
    <source>
        <dbReference type="PROSITE" id="PS50850"/>
    </source>
</evidence>
<dbReference type="SUPFAM" id="SSF103473">
    <property type="entry name" value="MFS general substrate transporter"/>
    <property type="match status" value="1"/>
</dbReference>
<dbReference type="Gene3D" id="1.20.1250.20">
    <property type="entry name" value="MFS general substrate transporter like domains"/>
    <property type="match status" value="1"/>
</dbReference>
<comment type="subcellular location">
    <subcellularLocation>
        <location evidence="1">Cell membrane</location>
        <topology evidence="1">Multi-pass membrane protein</topology>
    </subcellularLocation>
</comment>
<feature type="domain" description="Major facilitator superfamily (MFS) profile" evidence="10">
    <location>
        <begin position="13"/>
        <end position="447"/>
    </location>
</feature>
<feature type="transmembrane region" description="Helical" evidence="9">
    <location>
        <begin position="360"/>
        <end position="377"/>
    </location>
</feature>
<evidence type="ECO:0000256" key="3">
    <source>
        <dbReference type="ARBA" id="ARBA00022475"/>
    </source>
</evidence>
<dbReference type="PROSITE" id="PS50850">
    <property type="entry name" value="MFS"/>
    <property type="match status" value="1"/>
</dbReference>
<dbReference type="OrthoDB" id="434726at2759"/>
<feature type="transmembrane region" description="Helical" evidence="9">
    <location>
        <begin position="152"/>
        <end position="174"/>
    </location>
</feature>
<evidence type="ECO:0000313" key="11">
    <source>
        <dbReference type="EMBL" id="CAE6964468.1"/>
    </source>
</evidence>
<dbReference type="EMBL" id="CAJNDS010000117">
    <property type="protein sequence ID" value="CAE6964468.1"/>
    <property type="molecule type" value="Genomic_DNA"/>
</dbReference>
<sequence length="472" mass="51195">MGSANDIWMLLRNYWPVLLGNTLEWYEFAVYGYMESYMEKNFFRGSALATWLGFTATFAARPLGGMFLGILSDTFGRKVAVIVSVIGMLAATVGQGLLPTPRLWGDTSVMADLGVGLLFSLRLVQGLCTGGEIGAVTTYITEVSAHRSMGRCIAFISITANAGFMLARLVVWAFQSHCGEANMLDWGWRWPFILASVPGLVSVWGRLFCLKESELFEEEHAHSQLVDSGSDSETAGQVGRSKERKSTRRQLMEFACTHFFAVMISMGGVISYAVFQYGGLVWVNSYLKKHGAPPNSLMLAGTCSRLFQMALALPVGWLADIYGTALLTFAGALTQTLAGLPLFMALAADPQSVANLFTTYTFGYSLVASLQFTVFLYCSELFPTAVRNLGVGVSYNIGFGIFGGFAPLIAEASVEWIPYGPGVMLSVAGLITCVTILASVSCQRTGRVQLAHIRPRPYMGTWADGDGDMASE</sequence>
<keyword evidence="5" id="KW-0769">Symport</keyword>
<keyword evidence="4 9" id="KW-0812">Transmembrane</keyword>
<dbReference type="Proteomes" id="UP000604046">
    <property type="component" value="Unassembled WGS sequence"/>
</dbReference>
<evidence type="ECO:0000256" key="2">
    <source>
        <dbReference type="ARBA" id="ARBA00022448"/>
    </source>
</evidence>
<feature type="transmembrane region" description="Helical" evidence="9">
    <location>
        <begin position="389"/>
        <end position="410"/>
    </location>
</feature>
<evidence type="ECO:0000256" key="5">
    <source>
        <dbReference type="ARBA" id="ARBA00022847"/>
    </source>
</evidence>
<keyword evidence="6 9" id="KW-1133">Transmembrane helix</keyword>
<keyword evidence="7 9" id="KW-0472">Membrane</keyword>
<organism evidence="11 12">
    <name type="scientific">Symbiodinium natans</name>
    <dbReference type="NCBI Taxonomy" id="878477"/>
    <lineage>
        <taxon>Eukaryota</taxon>
        <taxon>Sar</taxon>
        <taxon>Alveolata</taxon>
        <taxon>Dinophyceae</taxon>
        <taxon>Suessiales</taxon>
        <taxon>Symbiodiniaceae</taxon>
        <taxon>Symbiodinium</taxon>
    </lineage>
</organism>
<dbReference type="InterPro" id="IPR051084">
    <property type="entry name" value="H+-coupled_symporters"/>
</dbReference>
<dbReference type="InterPro" id="IPR005828">
    <property type="entry name" value="MFS_sugar_transport-like"/>
</dbReference>
<dbReference type="InterPro" id="IPR036259">
    <property type="entry name" value="MFS_trans_sf"/>
</dbReference>
<feature type="transmembrane region" description="Helical" evidence="9">
    <location>
        <begin position="326"/>
        <end position="348"/>
    </location>
</feature>